<dbReference type="InterPro" id="IPR051125">
    <property type="entry name" value="ABC-4/HrtB_transporter"/>
</dbReference>
<feature type="region of interest" description="Disordered" evidence="7">
    <location>
        <begin position="1"/>
        <end position="24"/>
    </location>
</feature>
<feature type="transmembrane region" description="Helical" evidence="8">
    <location>
        <begin position="370"/>
        <end position="392"/>
    </location>
</feature>
<evidence type="ECO:0000256" key="3">
    <source>
        <dbReference type="ARBA" id="ARBA00022475"/>
    </source>
</evidence>
<comment type="caution">
    <text evidence="11">The sequence shown here is derived from an EMBL/GenBank/DDBJ whole genome shotgun (WGS) entry which is preliminary data.</text>
</comment>
<keyword evidence="2" id="KW-0813">Transport</keyword>
<evidence type="ECO:0000256" key="5">
    <source>
        <dbReference type="ARBA" id="ARBA00022989"/>
    </source>
</evidence>
<keyword evidence="6 8" id="KW-0472">Membrane</keyword>
<gene>
    <name evidence="11" type="ORF">CARN5_0580</name>
</gene>
<feature type="domain" description="ABC3 transporter permease C-terminal" evidence="9">
    <location>
        <begin position="286"/>
        <end position="400"/>
    </location>
</feature>
<dbReference type="Pfam" id="PF02687">
    <property type="entry name" value="FtsX"/>
    <property type="match status" value="1"/>
</dbReference>
<dbReference type="PANTHER" id="PTHR43738:SF1">
    <property type="entry name" value="HEMIN TRANSPORT SYSTEM PERMEASE PROTEIN HRTB-RELATED"/>
    <property type="match status" value="1"/>
</dbReference>
<evidence type="ECO:0000313" key="11">
    <source>
        <dbReference type="EMBL" id="CBI05885.1"/>
    </source>
</evidence>
<dbReference type="EMBL" id="CABP01000145">
    <property type="protein sequence ID" value="CBI05885.1"/>
    <property type="molecule type" value="Genomic_DNA"/>
</dbReference>
<evidence type="ECO:0000256" key="4">
    <source>
        <dbReference type="ARBA" id="ARBA00022692"/>
    </source>
</evidence>
<evidence type="ECO:0000256" key="2">
    <source>
        <dbReference type="ARBA" id="ARBA00022448"/>
    </source>
</evidence>
<evidence type="ECO:0000256" key="1">
    <source>
        <dbReference type="ARBA" id="ARBA00004651"/>
    </source>
</evidence>
<feature type="transmembrane region" description="Helical" evidence="8">
    <location>
        <begin position="284"/>
        <end position="307"/>
    </location>
</feature>
<feature type="transmembrane region" description="Helical" evidence="8">
    <location>
        <begin position="327"/>
        <end position="349"/>
    </location>
</feature>
<sequence>MSGIRRRLQKYGCDQHHAQGQRTKRHSSMNGLLRIALKLLLNDKGKFATLVIGITFSVFLMMQMTSMFSGILYQSAANIVNVGARMWVMDPAVRTPQNSIPMPNYVLDAVRSIPGVKFAVPFYVGAGLVKLNDGTYQSATIIGLDDASLFGRPTIISGNILDIYRNNAFIMVKDANYAKLGSPKIGTSFEINDHRAVVVALAHTPVSGLFGLPTLYTTYNRATQDLPSTRYLISYILVQPKSTRDIAAIEQQVKQLGYLALTDRQFITRNDRFYEFQTGMGTSILIMTLISFLVGLSIAGETFYMFVLDNLEHFGALKAIGAKSGELIQMIVFQSLVVGFLGFGFGVLLSSTMIAISKVEIANYAAMVTYENLFLALIMVLIISAFSSYIGIRKVIRIDPFDVFRG</sequence>
<feature type="transmembrane region" description="Helical" evidence="8">
    <location>
        <begin position="47"/>
        <end position="65"/>
    </location>
</feature>
<accession>E6QF98</accession>
<reference evidence="11" key="1">
    <citation type="submission" date="2009-10" db="EMBL/GenBank/DDBJ databases">
        <title>Diversity of trophic interactions inside an arsenic-rich microbial ecosystem.</title>
        <authorList>
            <person name="Bertin P.N."/>
            <person name="Heinrich-Salmeron A."/>
            <person name="Pelletier E."/>
            <person name="Goulhen-Chollet F."/>
            <person name="Arsene-Ploetze F."/>
            <person name="Gallien S."/>
            <person name="Calteau A."/>
            <person name="Vallenet D."/>
            <person name="Casiot C."/>
            <person name="Chane-Woon-Ming B."/>
            <person name="Giloteaux L."/>
            <person name="Barakat M."/>
            <person name="Bonnefoy V."/>
            <person name="Bruneel O."/>
            <person name="Chandler M."/>
            <person name="Cleiss J."/>
            <person name="Duran R."/>
            <person name="Elbaz-Poulichet F."/>
            <person name="Fonknechten N."/>
            <person name="Lauga B."/>
            <person name="Mornico D."/>
            <person name="Ortet P."/>
            <person name="Schaeffer C."/>
            <person name="Siguier P."/>
            <person name="Alexander Thil Smith A."/>
            <person name="Van Dorsselaer A."/>
            <person name="Weissenbach J."/>
            <person name="Medigue C."/>
            <person name="Le Paslier D."/>
        </authorList>
    </citation>
    <scope>NUCLEOTIDE SEQUENCE</scope>
</reference>
<organism evidence="11">
    <name type="scientific">mine drainage metagenome</name>
    <dbReference type="NCBI Taxonomy" id="410659"/>
    <lineage>
        <taxon>unclassified sequences</taxon>
        <taxon>metagenomes</taxon>
        <taxon>ecological metagenomes</taxon>
    </lineage>
</organism>
<evidence type="ECO:0000256" key="8">
    <source>
        <dbReference type="SAM" id="Phobius"/>
    </source>
</evidence>
<comment type="subcellular location">
    <subcellularLocation>
        <location evidence="1">Cell membrane</location>
        <topology evidence="1">Multi-pass membrane protein</topology>
    </subcellularLocation>
</comment>
<keyword evidence="3" id="KW-1003">Cell membrane</keyword>
<dbReference type="GO" id="GO:0005886">
    <property type="term" value="C:plasma membrane"/>
    <property type="evidence" value="ECO:0007669"/>
    <property type="project" value="UniProtKB-SubCell"/>
</dbReference>
<evidence type="ECO:0000256" key="6">
    <source>
        <dbReference type="ARBA" id="ARBA00023136"/>
    </source>
</evidence>
<keyword evidence="5 8" id="KW-1133">Transmembrane helix</keyword>
<evidence type="ECO:0000259" key="9">
    <source>
        <dbReference type="Pfam" id="PF02687"/>
    </source>
</evidence>
<evidence type="ECO:0000256" key="7">
    <source>
        <dbReference type="SAM" id="MobiDB-lite"/>
    </source>
</evidence>
<dbReference type="PANTHER" id="PTHR43738">
    <property type="entry name" value="ABC TRANSPORTER, MEMBRANE PROTEIN"/>
    <property type="match status" value="1"/>
</dbReference>
<evidence type="ECO:0000259" key="10">
    <source>
        <dbReference type="Pfam" id="PF12704"/>
    </source>
</evidence>
<dbReference type="InterPro" id="IPR003838">
    <property type="entry name" value="ABC3_permease_C"/>
</dbReference>
<dbReference type="InterPro" id="IPR025857">
    <property type="entry name" value="MacB_PCD"/>
</dbReference>
<protein>
    <submittedName>
        <fullName evidence="11">Putative ABC-type transport system, permease component</fullName>
    </submittedName>
</protein>
<dbReference type="Pfam" id="PF12704">
    <property type="entry name" value="MacB_PCD"/>
    <property type="match status" value="1"/>
</dbReference>
<proteinExistence type="predicted"/>
<feature type="domain" description="MacB-like periplasmic core" evidence="10">
    <location>
        <begin position="50"/>
        <end position="256"/>
    </location>
</feature>
<name>E6QF98_9ZZZZ</name>
<keyword evidence="4 8" id="KW-0812">Transmembrane</keyword>
<dbReference type="AlphaFoldDB" id="E6QF98"/>